<accession>A0A7X5HTB5</accession>
<dbReference type="GO" id="GO:0008962">
    <property type="term" value="F:phosphatidylglycerophosphatase activity"/>
    <property type="evidence" value="ECO:0007669"/>
    <property type="project" value="InterPro"/>
</dbReference>
<sequence length="170" mass="19627">MRILLPKAYYANIYEIDYTTLYRNGYRGILFDIDNTLVPYDQLVPDAKLVAFFGKLKTMGFSISLLSNNSAKRVRRFNKDLKVLAYHRAQKPRRVTLEKAMKAMGTDKGSTIIVGDQLFTDVWAGNRLGIKTILVMPIQEKEQLITRIKRSTEKRILKAFHEKGIKNNLE</sequence>
<dbReference type="NCBIfam" id="TIGR01662">
    <property type="entry name" value="HAD-SF-IIIA"/>
    <property type="match status" value="1"/>
</dbReference>
<comment type="caution">
    <text evidence="1">The sequence shown here is derived from an EMBL/GenBank/DDBJ whole genome shotgun (WGS) entry which is preliminary data.</text>
</comment>
<dbReference type="PANTHER" id="PTHR19288:SF25">
    <property type="entry name" value="PHOSPHATIDYLGLYCEROPHOSPHATASE GEP4, MITOCHONDRIAL"/>
    <property type="match status" value="1"/>
</dbReference>
<dbReference type="Gene3D" id="3.40.50.1000">
    <property type="entry name" value="HAD superfamily/HAD-like"/>
    <property type="match status" value="1"/>
</dbReference>
<dbReference type="InterPro" id="IPR036412">
    <property type="entry name" value="HAD-like_sf"/>
</dbReference>
<gene>
    <name evidence="1" type="ORF">GXN74_00625</name>
</gene>
<organism evidence="1 2">
    <name type="scientific">Anaerotalea alkaliphila</name>
    <dbReference type="NCBI Taxonomy" id="2662126"/>
    <lineage>
        <taxon>Bacteria</taxon>
        <taxon>Bacillati</taxon>
        <taxon>Bacillota</taxon>
        <taxon>Clostridia</taxon>
        <taxon>Eubacteriales</taxon>
        <taxon>Anaerotalea</taxon>
    </lineage>
</organism>
<dbReference type="Proteomes" id="UP000461585">
    <property type="component" value="Unassembled WGS sequence"/>
</dbReference>
<name>A0A7X5HTB5_9FIRM</name>
<dbReference type="NCBIfam" id="TIGR01668">
    <property type="entry name" value="YqeG_hyp_ppase"/>
    <property type="match status" value="1"/>
</dbReference>
<dbReference type="SUPFAM" id="SSF56784">
    <property type="entry name" value="HAD-like"/>
    <property type="match status" value="1"/>
</dbReference>
<dbReference type="InterPro" id="IPR006549">
    <property type="entry name" value="HAD-SF_hydro_IIIA"/>
</dbReference>
<dbReference type="GO" id="GO:0005737">
    <property type="term" value="C:cytoplasm"/>
    <property type="evidence" value="ECO:0007669"/>
    <property type="project" value="TreeGrafter"/>
</dbReference>
<dbReference type="InterPro" id="IPR023214">
    <property type="entry name" value="HAD_sf"/>
</dbReference>
<evidence type="ECO:0000313" key="2">
    <source>
        <dbReference type="Proteomes" id="UP000461585"/>
    </source>
</evidence>
<proteinExistence type="predicted"/>
<keyword evidence="2" id="KW-1185">Reference proteome</keyword>
<dbReference type="EMBL" id="JAAEEH010000001">
    <property type="protein sequence ID" value="NDL66249.1"/>
    <property type="molecule type" value="Genomic_DNA"/>
</dbReference>
<dbReference type="AlphaFoldDB" id="A0A7X5HTB5"/>
<dbReference type="PANTHER" id="PTHR19288">
    <property type="entry name" value="4-NITROPHENYLPHOSPHATASE-RELATED"/>
    <property type="match status" value="1"/>
</dbReference>
<evidence type="ECO:0000313" key="1">
    <source>
        <dbReference type="EMBL" id="NDL66249.1"/>
    </source>
</evidence>
<protein>
    <submittedName>
        <fullName evidence="1">YqeG family HAD IIIA-type phosphatase</fullName>
    </submittedName>
</protein>
<dbReference type="Pfam" id="PF13242">
    <property type="entry name" value="Hydrolase_like"/>
    <property type="match status" value="1"/>
</dbReference>
<reference evidence="1 2" key="1">
    <citation type="submission" date="2020-01" db="EMBL/GenBank/DDBJ databases">
        <title>Anaeroalcalibacter tamaniensis gen. nov., sp. nov., moderately halophilic strictly anaerobic fermenter bacterium from mud volcano of Taman peninsula.</title>
        <authorList>
            <person name="Frolova A."/>
            <person name="Merkel A.Y."/>
            <person name="Slobodkin A.I."/>
        </authorList>
    </citation>
    <scope>NUCLEOTIDE SEQUENCE [LARGE SCALE GENOMIC DNA]</scope>
    <source>
        <strain evidence="1 2">F-3ap</strain>
    </source>
</reference>
<dbReference type="InterPro" id="IPR010021">
    <property type="entry name" value="PGPP1/Gep4"/>
</dbReference>
<dbReference type="RefSeq" id="WP_162368973.1">
    <property type="nucleotide sequence ID" value="NZ_JAAEEH010000001.1"/>
</dbReference>